<dbReference type="RefSeq" id="XP_056490349.1">
    <property type="nucleotide sequence ID" value="XM_056631047.1"/>
</dbReference>
<dbReference type="OrthoDB" id="654211at2759"/>
<dbReference type="AlphaFoldDB" id="A0A9X0BB19"/>
<proteinExistence type="predicted"/>
<sequence>MTIDLTCPEENFQASNPEEFVIAANLHLIRPRSPLLTDCVRSLCAENPDPAIIDHLHGETALNLFTIVTGNALFPKLEEIQQCSDLSTAIHGLIFHQLRAFSSFPLATTPLKKALERWEVAWVIRNGIISEPNDPRKADQECALFERAGEFALLARVHVEKSYLSAKEWDKMITNLPGEPLQKTGEYLATFDQTGMDHVANLMLAVQNLDFN</sequence>
<reference evidence="1" key="1">
    <citation type="submission" date="2022-12" db="EMBL/GenBank/DDBJ databases">
        <authorList>
            <person name="Petersen C."/>
        </authorList>
    </citation>
    <scope>NUCLEOTIDE SEQUENCE</scope>
    <source>
        <strain evidence="1">IBT 29677</strain>
    </source>
</reference>
<keyword evidence="2" id="KW-1185">Reference proteome</keyword>
<evidence type="ECO:0000313" key="2">
    <source>
        <dbReference type="Proteomes" id="UP001147747"/>
    </source>
</evidence>
<reference evidence="1" key="2">
    <citation type="journal article" date="2023" name="IMA Fungus">
        <title>Comparative genomic study of the Penicillium genus elucidates a diverse pangenome and 15 lateral gene transfer events.</title>
        <authorList>
            <person name="Petersen C."/>
            <person name="Sorensen T."/>
            <person name="Nielsen M.R."/>
            <person name="Sondergaard T.E."/>
            <person name="Sorensen J.L."/>
            <person name="Fitzpatrick D.A."/>
            <person name="Frisvad J.C."/>
            <person name="Nielsen K.L."/>
        </authorList>
    </citation>
    <scope>NUCLEOTIDE SEQUENCE</scope>
    <source>
        <strain evidence="1">IBT 29677</strain>
    </source>
</reference>
<protein>
    <submittedName>
        <fullName evidence="1">Uncharacterized protein</fullName>
    </submittedName>
</protein>
<comment type="caution">
    <text evidence="1">The sequence shown here is derived from an EMBL/GenBank/DDBJ whole genome shotgun (WGS) entry which is preliminary data.</text>
</comment>
<evidence type="ECO:0000313" key="1">
    <source>
        <dbReference type="EMBL" id="KAJ5398297.1"/>
    </source>
</evidence>
<dbReference type="GeneID" id="81370027"/>
<organism evidence="1 2">
    <name type="scientific">Penicillium cosmopolitanum</name>
    <dbReference type="NCBI Taxonomy" id="1131564"/>
    <lineage>
        <taxon>Eukaryota</taxon>
        <taxon>Fungi</taxon>
        <taxon>Dikarya</taxon>
        <taxon>Ascomycota</taxon>
        <taxon>Pezizomycotina</taxon>
        <taxon>Eurotiomycetes</taxon>
        <taxon>Eurotiomycetidae</taxon>
        <taxon>Eurotiales</taxon>
        <taxon>Aspergillaceae</taxon>
        <taxon>Penicillium</taxon>
    </lineage>
</organism>
<gene>
    <name evidence="1" type="ORF">N7509_006410</name>
</gene>
<dbReference type="EMBL" id="JAPZBU010000006">
    <property type="protein sequence ID" value="KAJ5398297.1"/>
    <property type="molecule type" value="Genomic_DNA"/>
</dbReference>
<dbReference type="Proteomes" id="UP001147747">
    <property type="component" value="Unassembled WGS sequence"/>
</dbReference>
<accession>A0A9X0BB19</accession>
<name>A0A9X0BB19_9EURO</name>